<dbReference type="Proteomes" id="UP000030745">
    <property type="component" value="Unassembled WGS sequence"/>
</dbReference>
<dbReference type="KEGG" id="spar:SPRG_18109"/>
<dbReference type="STRING" id="695850.A0A067BNT8"/>
<dbReference type="VEuPathDB" id="FungiDB:SPRG_18109"/>
<keyword evidence="2" id="KW-1185">Reference proteome</keyword>
<evidence type="ECO:0000313" key="1">
    <source>
        <dbReference type="EMBL" id="KDO16362.1"/>
    </source>
</evidence>
<reference evidence="1 2" key="1">
    <citation type="journal article" date="2013" name="PLoS Genet.">
        <title>Distinctive expansion of potential virulence genes in the genome of the oomycete fish pathogen Saprolegnia parasitica.</title>
        <authorList>
            <person name="Jiang R.H."/>
            <person name="de Bruijn I."/>
            <person name="Haas B.J."/>
            <person name="Belmonte R."/>
            <person name="Lobach L."/>
            <person name="Christie J."/>
            <person name="van den Ackerveken G."/>
            <person name="Bottin A."/>
            <person name="Bulone V."/>
            <person name="Diaz-Moreno S.M."/>
            <person name="Dumas B."/>
            <person name="Fan L."/>
            <person name="Gaulin E."/>
            <person name="Govers F."/>
            <person name="Grenville-Briggs L.J."/>
            <person name="Horner N.R."/>
            <person name="Levin J.Z."/>
            <person name="Mammella M."/>
            <person name="Meijer H.J."/>
            <person name="Morris P."/>
            <person name="Nusbaum C."/>
            <person name="Oome S."/>
            <person name="Phillips A.J."/>
            <person name="van Rooyen D."/>
            <person name="Rzeszutek E."/>
            <person name="Saraiva M."/>
            <person name="Secombes C.J."/>
            <person name="Seidl M.F."/>
            <person name="Snel B."/>
            <person name="Stassen J.H."/>
            <person name="Sykes S."/>
            <person name="Tripathy S."/>
            <person name="van den Berg H."/>
            <person name="Vega-Arreguin J.C."/>
            <person name="Wawra S."/>
            <person name="Young S.K."/>
            <person name="Zeng Q."/>
            <person name="Dieguez-Uribeondo J."/>
            <person name="Russ C."/>
            <person name="Tyler B.M."/>
            <person name="van West P."/>
        </authorList>
    </citation>
    <scope>NUCLEOTIDE SEQUENCE [LARGE SCALE GENOMIC DNA]</scope>
    <source>
        <strain evidence="1 2">CBS 223.65</strain>
    </source>
</reference>
<organism evidence="1 2">
    <name type="scientific">Saprolegnia parasitica (strain CBS 223.65)</name>
    <dbReference type="NCBI Taxonomy" id="695850"/>
    <lineage>
        <taxon>Eukaryota</taxon>
        <taxon>Sar</taxon>
        <taxon>Stramenopiles</taxon>
        <taxon>Oomycota</taxon>
        <taxon>Saprolegniomycetes</taxon>
        <taxon>Saprolegniales</taxon>
        <taxon>Saprolegniaceae</taxon>
        <taxon>Saprolegnia</taxon>
    </lineage>
</organism>
<dbReference type="RefSeq" id="XP_012212931.1">
    <property type="nucleotide sequence ID" value="XM_012357541.1"/>
</dbReference>
<proteinExistence type="predicted"/>
<accession>A0A067BNT8</accession>
<dbReference type="GeneID" id="24139635"/>
<protein>
    <submittedName>
        <fullName evidence="1">Uncharacterized protein</fullName>
    </submittedName>
</protein>
<evidence type="ECO:0000313" key="2">
    <source>
        <dbReference type="Proteomes" id="UP000030745"/>
    </source>
</evidence>
<gene>
    <name evidence="1" type="ORF">SPRG_18109</name>
</gene>
<dbReference type="OrthoDB" id="340346at2759"/>
<name>A0A067BNT8_SAPPC</name>
<dbReference type="AlphaFoldDB" id="A0A067BNT8"/>
<sequence length="172" mass="19171">MLWKRNETENDMEMLIKILNCLMHLAGGTCDGKLIAYPLPTLHDEYDELVSSYHRQKLAATFLLSDDQVTKQLLPMVLDFVNDIQQKDVAEVASRCIAALVPRLSGSIKKTQIIRIGIEKGDVSQAAGSRLICCWVLGLLTASTLLSEADIESLFFQKARRRPSTDASDFLS</sequence>
<dbReference type="EMBL" id="KK584167">
    <property type="protein sequence ID" value="KDO16362.1"/>
    <property type="molecule type" value="Genomic_DNA"/>
</dbReference>